<evidence type="ECO:0000313" key="6">
    <source>
        <dbReference type="EMBL" id="NJC16611.1"/>
    </source>
</evidence>
<dbReference type="PROSITE" id="PS50975">
    <property type="entry name" value="ATP_GRASP"/>
    <property type="match status" value="1"/>
</dbReference>
<dbReference type="RefSeq" id="WP_118304596.1">
    <property type="nucleotide sequence ID" value="NZ_BMPA01000001.1"/>
</dbReference>
<accession>A0A7X5Y9D6</accession>
<keyword evidence="1" id="KW-0436">Ligase</keyword>
<proteinExistence type="predicted"/>
<dbReference type="Gene3D" id="3.30.1490.20">
    <property type="entry name" value="ATP-grasp fold, A domain"/>
    <property type="match status" value="1"/>
</dbReference>
<dbReference type="PANTHER" id="PTHR43585:SF2">
    <property type="entry name" value="ATP-GRASP ENZYME FSQD"/>
    <property type="match status" value="1"/>
</dbReference>
<evidence type="ECO:0000313" key="8">
    <source>
        <dbReference type="Proteomes" id="UP000576368"/>
    </source>
</evidence>
<dbReference type="InterPro" id="IPR013815">
    <property type="entry name" value="ATP_grasp_subdomain_1"/>
</dbReference>
<dbReference type="PANTHER" id="PTHR43585">
    <property type="entry name" value="FUMIPYRROLE BIOSYNTHESIS PROTEIN C"/>
    <property type="match status" value="1"/>
</dbReference>
<feature type="domain" description="ATP-grasp" evidence="5">
    <location>
        <begin position="107"/>
        <end position="300"/>
    </location>
</feature>
<evidence type="ECO:0000259" key="5">
    <source>
        <dbReference type="PROSITE" id="PS50975"/>
    </source>
</evidence>
<dbReference type="Gene3D" id="3.40.50.20">
    <property type="match status" value="1"/>
</dbReference>
<evidence type="ECO:0000313" key="7">
    <source>
        <dbReference type="EMBL" id="WOF12902.1"/>
    </source>
</evidence>
<dbReference type="EMBL" id="CP043839">
    <property type="protein sequence ID" value="WOF12902.1"/>
    <property type="molecule type" value="Genomic_DNA"/>
</dbReference>
<dbReference type="GO" id="GO:0046872">
    <property type="term" value="F:metal ion binding"/>
    <property type="evidence" value="ECO:0007669"/>
    <property type="project" value="InterPro"/>
</dbReference>
<reference evidence="7 9" key="1">
    <citation type="submission" date="2019-09" db="EMBL/GenBank/DDBJ databases">
        <title>Butyricimonas paravirosa DSM 105722 (=214-4 = JCM 18677 = CCUG 65563).</title>
        <authorList>
            <person name="Le Roy T."/>
            <person name="Cani P.D."/>
        </authorList>
    </citation>
    <scope>NUCLEOTIDE SEQUENCE [LARGE SCALE GENOMIC DNA]</scope>
    <source>
        <strain evidence="7 9">DSM 105722</strain>
    </source>
</reference>
<evidence type="ECO:0000256" key="3">
    <source>
        <dbReference type="ARBA" id="ARBA00022840"/>
    </source>
</evidence>
<sequence length="391" mass="42820">MSKLLIIGASVLQLPAIKKAKELGHVVAVADYNPSAIGIPYADRYYNASTIDVEAICDVAKDFRPDGIMTLATDMPMRSIAAATTLLGLPGISMDTAVKTTDKWEMIKAFKEHDVESPWFYIIERENDWDFVRKRITSPCVLKPTDNAGSRGVILVETVQKLDEAYQYSKSQSRGGKVIVEEYMRGNEVSVEVIVYKGKVHILAITDKLTTGAPYFVEMGHSQPSRLPEKDLLKIRDLTSRAIKAVGIENGPAHVEVMQTKQGPKMIELGARMGGDCITTHLVPLSTGIDMVKATIDIALGIEPDIIPKFSKGSAIRFFKVPCGVIESIEGVESSRKTEGIKEIILNKKVGDMVSEIHSSLDRVGFVIAQGKDVSEAISRCEINGVTINVR</sequence>
<dbReference type="Pfam" id="PF18603">
    <property type="entry name" value="LAL_C2"/>
    <property type="match status" value="1"/>
</dbReference>
<dbReference type="Gene3D" id="3.30.470.20">
    <property type="entry name" value="ATP-grasp fold, B domain"/>
    <property type="match status" value="1"/>
</dbReference>
<dbReference type="Proteomes" id="UP001302374">
    <property type="component" value="Chromosome"/>
</dbReference>
<evidence type="ECO:0000256" key="1">
    <source>
        <dbReference type="ARBA" id="ARBA00022598"/>
    </source>
</evidence>
<evidence type="ECO:0000256" key="4">
    <source>
        <dbReference type="PROSITE-ProRule" id="PRU00409"/>
    </source>
</evidence>
<dbReference type="InterPro" id="IPR052032">
    <property type="entry name" value="ATP-dep_AA_Ligase"/>
</dbReference>
<dbReference type="GO" id="GO:0005524">
    <property type="term" value="F:ATP binding"/>
    <property type="evidence" value="ECO:0007669"/>
    <property type="project" value="UniProtKB-UniRule"/>
</dbReference>
<dbReference type="Pfam" id="PF13535">
    <property type="entry name" value="ATP-grasp_4"/>
    <property type="match status" value="1"/>
</dbReference>
<dbReference type="SUPFAM" id="SSF56059">
    <property type="entry name" value="Glutathione synthetase ATP-binding domain-like"/>
    <property type="match status" value="1"/>
</dbReference>
<dbReference type="SMART" id="SM01209">
    <property type="entry name" value="GARS_A"/>
    <property type="match status" value="1"/>
</dbReference>
<evidence type="ECO:0000256" key="2">
    <source>
        <dbReference type="ARBA" id="ARBA00022741"/>
    </source>
</evidence>
<dbReference type="GeneID" id="86891990"/>
<dbReference type="EMBL" id="JAATLI010000001">
    <property type="protein sequence ID" value="NJC16611.1"/>
    <property type="molecule type" value="Genomic_DNA"/>
</dbReference>
<organism evidence="6 8">
    <name type="scientific">Butyricimonas paravirosa</name>
    <dbReference type="NCBI Taxonomy" id="1472417"/>
    <lineage>
        <taxon>Bacteria</taxon>
        <taxon>Pseudomonadati</taxon>
        <taxon>Bacteroidota</taxon>
        <taxon>Bacteroidia</taxon>
        <taxon>Bacteroidales</taxon>
        <taxon>Odoribacteraceae</taxon>
        <taxon>Butyricimonas</taxon>
    </lineage>
</organism>
<name>A0A7X5Y9D6_9BACT</name>
<keyword evidence="3 4" id="KW-0067">ATP-binding</keyword>
<dbReference type="GO" id="GO:0016874">
    <property type="term" value="F:ligase activity"/>
    <property type="evidence" value="ECO:0007669"/>
    <property type="project" value="UniProtKB-KW"/>
</dbReference>
<keyword evidence="9" id="KW-1185">Reference proteome</keyword>
<dbReference type="AlphaFoldDB" id="A0A7X5Y9D6"/>
<gene>
    <name evidence="7" type="ORF">F1644_11815</name>
    <name evidence="6" type="ORF">GGR15_000213</name>
</gene>
<dbReference type="InterPro" id="IPR011761">
    <property type="entry name" value="ATP-grasp"/>
</dbReference>
<keyword evidence="2 4" id="KW-0547">Nucleotide-binding</keyword>
<protein>
    <submittedName>
        <fullName evidence="7">ATP-grasp domain-containing protein</fullName>
    </submittedName>
    <submittedName>
        <fullName evidence="6">Biotin carboxylase</fullName>
    </submittedName>
</protein>
<reference evidence="6 8" key="2">
    <citation type="submission" date="2020-03" db="EMBL/GenBank/DDBJ databases">
        <title>Genomic Encyclopedia of Type Strains, Phase IV (KMG-IV): sequencing the most valuable type-strain genomes for metagenomic binning, comparative biology and taxonomic classification.</title>
        <authorList>
            <person name="Goeker M."/>
        </authorList>
    </citation>
    <scope>NUCLEOTIDE SEQUENCE [LARGE SCALE GENOMIC DNA]</scope>
    <source>
        <strain evidence="6 8">DSM 105722</strain>
    </source>
</reference>
<evidence type="ECO:0000313" key="9">
    <source>
        <dbReference type="Proteomes" id="UP001302374"/>
    </source>
</evidence>
<dbReference type="Proteomes" id="UP000576368">
    <property type="component" value="Unassembled WGS sequence"/>
</dbReference>
<dbReference type="InterPro" id="IPR040570">
    <property type="entry name" value="LAL_C2"/>
</dbReference>